<dbReference type="PANTHER" id="PTHR22926:SF3">
    <property type="entry name" value="UNDECAPRENYL-PHOSPHATE ALPHA-N-ACETYLGLUCOSAMINYL 1-PHOSPHATE TRANSFERASE"/>
    <property type="match status" value="1"/>
</dbReference>
<feature type="transmembrane region" description="Helical" evidence="8">
    <location>
        <begin position="183"/>
        <end position="202"/>
    </location>
</feature>
<evidence type="ECO:0000256" key="6">
    <source>
        <dbReference type="ARBA" id="ARBA00023136"/>
    </source>
</evidence>
<keyword evidence="3 9" id="KW-0808">Transferase</keyword>
<feature type="transmembrane region" description="Helical" evidence="8">
    <location>
        <begin position="280"/>
        <end position="307"/>
    </location>
</feature>
<organism evidence="9 10">
    <name type="scientific">Bacillus salacetis</name>
    <dbReference type="NCBI Taxonomy" id="2315464"/>
    <lineage>
        <taxon>Bacteria</taxon>
        <taxon>Bacillati</taxon>
        <taxon>Bacillota</taxon>
        <taxon>Bacilli</taxon>
        <taxon>Bacillales</taxon>
        <taxon>Bacillaceae</taxon>
        <taxon>Bacillus</taxon>
    </lineage>
</organism>
<dbReference type="RefSeq" id="WP_119545155.1">
    <property type="nucleotide sequence ID" value="NZ_QXIR01000001.1"/>
</dbReference>
<name>A0A3A1RBR1_9BACI</name>
<evidence type="ECO:0000256" key="2">
    <source>
        <dbReference type="ARBA" id="ARBA00022475"/>
    </source>
</evidence>
<gene>
    <name evidence="9" type="ORF">D3H55_01675</name>
</gene>
<feature type="transmembrane region" description="Helical" evidence="8">
    <location>
        <begin position="313"/>
        <end position="337"/>
    </location>
</feature>
<feature type="transmembrane region" description="Helical" evidence="8">
    <location>
        <begin position="238"/>
        <end position="259"/>
    </location>
</feature>
<dbReference type="GO" id="GO:0016780">
    <property type="term" value="F:phosphotransferase activity, for other substituted phosphate groups"/>
    <property type="evidence" value="ECO:0007669"/>
    <property type="project" value="InterPro"/>
</dbReference>
<dbReference type="PROSITE" id="PS01348">
    <property type="entry name" value="MRAY_2"/>
    <property type="match status" value="1"/>
</dbReference>
<feature type="transmembrane region" description="Helical" evidence="8">
    <location>
        <begin position="158"/>
        <end position="177"/>
    </location>
</feature>
<dbReference type="EMBL" id="QXIR01000001">
    <property type="protein sequence ID" value="RIW39086.1"/>
    <property type="molecule type" value="Genomic_DNA"/>
</dbReference>
<dbReference type="InterPro" id="IPR000715">
    <property type="entry name" value="Glycosyl_transferase_4"/>
</dbReference>
<keyword evidence="7" id="KW-0460">Magnesium</keyword>
<dbReference type="OrthoDB" id="9783652at2"/>
<feature type="transmembrane region" description="Helical" evidence="8">
    <location>
        <begin position="103"/>
        <end position="120"/>
    </location>
</feature>
<dbReference type="CDD" id="cd06853">
    <property type="entry name" value="GT_WecA_like"/>
    <property type="match status" value="1"/>
</dbReference>
<keyword evidence="4 8" id="KW-0812">Transmembrane</keyword>
<evidence type="ECO:0000313" key="10">
    <source>
        <dbReference type="Proteomes" id="UP000265801"/>
    </source>
</evidence>
<feature type="transmembrane region" description="Helical" evidence="8">
    <location>
        <begin position="126"/>
        <end position="146"/>
    </location>
</feature>
<keyword evidence="2" id="KW-1003">Cell membrane</keyword>
<evidence type="ECO:0000256" key="1">
    <source>
        <dbReference type="ARBA" id="ARBA00004651"/>
    </source>
</evidence>
<dbReference type="PANTHER" id="PTHR22926">
    <property type="entry name" value="PHOSPHO-N-ACETYLMURAMOYL-PENTAPEPTIDE-TRANSFERASE"/>
    <property type="match status" value="1"/>
</dbReference>
<keyword evidence="7" id="KW-0479">Metal-binding</keyword>
<feature type="binding site" evidence="7">
    <location>
        <position position="153"/>
    </location>
    <ligand>
        <name>Mg(2+)</name>
        <dbReference type="ChEBI" id="CHEBI:18420"/>
    </ligand>
</feature>
<dbReference type="GO" id="GO:0005886">
    <property type="term" value="C:plasma membrane"/>
    <property type="evidence" value="ECO:0007669"/>
    <property type="project" value="UniProtKB-SubCell"/>
</dbReference>
<evidence type="ECO:0000256" key="7">
    <source>
        <dbReference type="PIRSR" id="PIRSR600715-1"/>
    </source>
</evidence>
<feature type="transmembrane region" description="Helical" evidence="8">
    <location>
        <begin position="6"/>
        <end position="26"/>
    </location>
</feature>
<evidence type="ECO:0000256" key="8">
    <source>
        <dbReference type="SAM" id="Phobius"/>
    </source>
</evidence>
<feature type="binding site" evidence="7">
    <location>
        <position position="213"/>
    </location>
    <ligand>
        <name>Mg(2+)</name>
        <dbReference type="ChEBI" id="CHEBI:18420"/>
    </ligand>
</feature>
<dbReference type="GO" id="GO:0046872">
    <property type="term" value="F:metal ion binding"/>
    <property type="evidence" value="ECO:0007669"/>
    <property type="project" value="UniProtKB-KW"/>
</dbReference>
<dbReference type="GO" id="GO:0071555">
    <property type="term" value="P:cell wall organization"/>
    <property type="evidence" value="ECO:0007669"/>
    <property type="project" value="TreeGrafter"/>
</dbReference>
<dbReference type="AlphaFoldDB" id="A0A3A1RBR1"/>
<sequence length="361" mass="39232">MTHTALHYIAAFLLSFAVSITITPVIKKIAIKIGAVDQPNTRKVHQAIMPRMGGLAIFIGSFAGFLFLMPQSVYMKEVVGGALIILVVGLLDDRFTLSAKYKLIGQVVAAIMVISSGLLIDKVTLPMLGVIYLDWFSYPVTLLWIVGITNAINLIDGLDGLAAGVTSIALGSILIMAIADSQIVVIALCTILIGSSLGFLYHNFYPAKIFMGDTGALFLGYSISIVSMLGLFKNVTIFSFIIPIIVLAIPIFDTLFAILRRALNKQKLAQPDKHHLHYCLLGVGFSHRTTVLLLYAVSACFGAAAILFSNATLWVSIFIVFILLILIQFSAELVGLIGENHKPLISAIKKLIETRRPQKDQ</sequence>
<accession>A0A3A1RBR1</accession>
<reference evidence="9 10" key="1">
    <citation type="submission" date="2018-09" db="EMBL/GenBank/DDBJ databases">
        <title>Bacillus saliacetes sp. nov., isolated from Thai shrimp paste (Ka-pi).</title>
        <authorList>
            <person name="Daroonpunt R."/>
            <person name="Tanasupawat S."/>
            <person name="Yiamsombut S."/>
        </authorList>
    </citation>
    <scope>NUCLEOTIDE SEQUENCE [LARGE SCALE GENOMIC DNA]</scope>
    <source>
        <strain evidence="9 10">SKP7-4</strain>
    </source>
</reference>
<proteinExistence type="predicted"/>
<feature type="transmembrane region" description="Helical" evidence="8">
    <location>
        <begin position="73"/>
        <end position="91"/>
    </location>
</feature>
<keyword evidence="6 8" id="KW-0472">Membrane</keyword>
<evidence type="ECO:0000256" key="5">
    <source>
        <dbReference type="ARBA" id="ARBA00022989"/>
    </source>
</evidence>
<comment type="subcellular location">
    <subcellularLocation>
        <location evidence="1">Cell membrane</location>
        <topology evidence="1">Multi-pass membrane protein</topology>
    </subcellularLocation>
</comment>
<dbReference type="Proteomes" id="UP000265801">
    <property type="component" value="Unassembled WGS sequence"/>
</dbReference>
<evidence type="ECO:0000313" key="9">
    <source>
        <dbReference type="EMBL" id="RIW39086.1"/>
    </source>
</evidence>
<feature type="transmembrane region" description="Helical" evidence="8">
    <location>
        <begin position="214"/>
        <end position="232"/>
    </location>
</feature>
<dbReference type="GO" id="GO:0009103">
    <property type="term" value="P:lipopolysaccharide biosynthetic process"/>
    <property type="evidence" value="ECO:0007669"/>
    <property type="project" value="TreeGrafter"/>
</dbReference>
<evidence type="ECO:0000256" key="4">
    <source>
        <dbReference type="ARBA" id="ARBA00022692"/>
    </source>
</evidence>
<protein>
    <submittedName>
        <fullName evidence="9">Undecaprenyl/decaprenyl-phosphate alpha-N-acetylglucosaminyl 1-phosphate transferase</fullName>
    </submittedName>
</protein>
<comment type="caution">
    <text evidence="9">The sequence shown here is derived from an EMBL/GenBank/DDBJ whole genome shotgun (WGS) entry which is preliminary data.</text>
</comment>
<feature type="transmembrane region" description="Helical" evidence="8">
    <location>
        <begin position="47"/>
        <end position="67"/>
    </location>
</feature>
<keyword evidence="5 8" id="KW-1133">Transmembrane helix</keyword>
<dbReference type="Pfam" id="PF00953">
    <property type="entry name" value="Glycos_transf_4"/>
    <property type="match status" value="1"/>
</dbReference>
<comment type="cofactor">
    <cofactor evidence="7">
        <name>Mg(2+)</name>
        <dbReference type="ChEBI" id="CHEBI:18420"/>
    </cofactor>
</comment>
<dbReference type="InterPro" id="IPR018480">
    <property type="entry name" value="PNAcMuramoyl-5peptid_Trfase_CS"/>
</dbReference>
<keyword evidence="10" id="KW-1185">Reference proteome</keyword>
<dbReference type="GO" id="GO:0044038">
    <property type="term" value="P:cell wall macromolecule biosynthetic process"/>
    <property type="evidence" value="ECO:0007669"/>
    <property type="project" value="TreeGrafter"/>
</dbReference>
<evidence type="ECO:0000256" key="3">
    <source>
        <dbReference type="ARBA" id="ARBA00022679"/>
    </source>
</evidence>